<dbReference type="SUPFAM" id="SSF53697">
    <property type="entry name" value="SIS domain"/>
    <property type="match status" value="1"/>
</dbReference>
<protein>
    <submittedName>
        <fullName evidence="6">DNA-binding MurR/RpiR family transcriptional regulator</fullName>
    </submittedName>
</protein>
<dbReference type="SUPFAM" id="SSF46689">
    <property type="entry name" value="Homeodomain-like"/>
    <property type="match status" value="1"/>
</dbReference>
<dbReference type="Gene3D" id="1.10.10.10">
    <property type="entry name" value="Winged helix-like DNA-binding domain superfamily/Winged helix DNA-binding domain"/>
    <property type="match status" value="1"/>
</dbReference>
<feature type="domain" description="SIS" evidence="5">
    <location>
        <begin position="311"/>
        <end position="452"/>
    </location>
</feature>
<gene>
    <name evidence="6" type="ORF">JOF45_000455</name>
</gene>
<dbReference type="InterPro" id="IPR035472">
    <property type="entry name" value="RpiR-like_SIS"/>
</dbReference>
<comment type="caution">
    <text evidence="6">The sequence shown here is derived from an EMBL/GenBank/DDBJ whole genome shotgun (WGS) entry which is preliminary data.</text>
</comment>
<evidence type="ECO:0000259" key="4">
    <source>
        <dbReference type="PROSITE" id="PS51071"/>
    </source>
</evidence>
<dbReference type="EMBL" id="JAGINX010000001">
    <property type="protein sequence ID" value="MBP2317436.1"/>
    <property type="molecule type" value="Genomic_DNA"/>
</dbReference>
<dbReference type="InterPro" id="IPR047640">
    <property type="entry name" value="RpiR-like"/>
</dbReference>
<dbReference type="Pfam" id="PF01380">
    <property type="entry name" value="SIS"/>
    <property type="match status" value="1"/>
</dbReference>
<evidence type="ECO:0000256" key="2">
    <source>
        <dbReference type="ARBA" id="ARBA00023125"/>
    </source>
</evidence>
<dbReference type="RefSeq" id="WP_210047604.1">
    <property type="nucleotide sequence ID" value="NZ_JAGINX010000001.1"/>
</dbReference>
<dbReference type="PROSITE" id="PS51464">
    <property type="entry name" value="SIS"/>
    <property type="match status" value="1"/>
</dbReference>
<accession>A0ABS4SZ04</accession>
<keyword evidence="2 6" id="KW-0238">DNA-binding</keyword>
<dbReference type="Pfam" id="PF01418">
    <property type="entry name" value="HTH_6"/>
    <property type="match status" value="1"/>
</dbReference>
<dbReference type="GO" id="GO:0003677">
    <property type="term" value="F:DNA binding"/>
    <property type="evidence" value="ECO:0007669"/>
    <property type="project" value="UniProtKB-KW"/>
</dbReference>
<dbReference type="CDD" id="cd05013">
    <property type="entry name" value="SIS_RpiR"/>
    <property type="match status" value="1"/>
</dbReference>
<sequence>MTPEPENGASLRLPVELCEDRTGNRYLGAPVPPSAMAPWREAFRAQVGEKHARLLEDHKRTRDGAVWDELPDQRRTASPDADLEHHITLITPPELERLGDLPPQLPQTVEVELIGLGKVQDRETESWFVVAESAQAQQVRHQLGFGPHALHVTLGFTAQDIHHLPKDRSALVAAQVRGPDAGGLGETVRQSQPAAVPRVSVRGRISAGLSALQPSEQRVARFAVEEPERIVESTAQQLADLIGVSRTTVVRTCRSLGFTGYPQFRVALARESPAVSEPTDGETGLRAEARRITEGLDHAFDAVREEDVEQLVDRIVQAGRVVVVANGQSAPCAMDLSLRLTAAGRPAEFLADALAQQVSVRLLGQQDLCLAISSSGANDITLRSLQAARESSAHLVLMTSQEESPGAELTDSTLLLVPPSSSFLESLYSLSRLHYTVAVEALAQQVRLRIGLSGQQTVDVLAENIAD</sequence>
<reference evidence="6 7" key="1">
    <citation type="submission" date="2021-03" db="EMBL/GenBank/DDBJ databases">
        <title>Sequencing the genomes of 1000 actinobacteria strains.</title>
        <authorList>
            <person name="Klenk H.-P."/>
        </authorList>
    </citation>
    <scope>NUCLEOTIDE SEQUENCE [LARGE SCALE GENOMIC DNA]</scope>
    <source>
        <strain evidence="6 7">DSM 12544</strain>
    </source>
</reference>
<dbReference type="Pfam" id="PF22547">
    <property type="entry name" value="2H-SAK"/>
    <property type="match status" value="1"/>
</dbReference>
<dbReference type="PANTHER" id="PTHR30514">
    <property type="entry name" value="GLUCOKINASE"/>
    <property type="match status" value="1"/>
</dbReference>
<evidence type="ECO:0000313" key="7">
    <source>
        <dbReference type="Proteomes" id="UP001519331"/>
    </source>
</evidence>
<proteinExistence type="predicted"/>
<keyword evidence="3" id="KW-0804">Transcription</keyword>
<dbReference type="PANTHER" id="PTHR30514:SF1">
    <property type="entry name" value="HTH-TYPE TRANSCRIPTIONAL REGULATOR HEXR-RELATED"/>
    <property type="match status" value="1"/>
</dbReference>
<evidence type="ECO:0000256" key="3">
    <source>
        <dbReference type="ARBA" id="ARBA00023163"/>
    </source>
</evidence>
<dbReference type="InterPro" id="IPR009057">
    <property type="entry name" value="Homeodomain-like_sf"/>
</dbReference>
<evidence type="ECO:0000256" key="1">
    <source>
        <dbReference type="ARBA" id="ARBA00023015"/>
    </source>
</evidence>
<organism evidence="6 7">
    <name type="scientific">Nesterenkonia lacusekhoensis</name>
    <dbReference type="NCBI Taxonomy" id="150832"/>
    <lineage>
        <taxon>Bacteria</taxon>
        <taxon>Bacillati</taxon>
        <taxon>Actinomycetota</taxon>
        <taxon>Actinomycetes</taxon>
        <taxon>Micrococcales</taxon>
        <taxon>Micrococcaceae</taxon>
        <taxon>Nesterenkonia</taxon>
    </lineage>
</organism>
<dbReference type="InterPro" id="IPR054498">
    <property type="entry name" value="2H-SAK"/>
</dbReference>
<feature type="domain" description="HTH rpiR-type" evidence="4">
    <location>
        <begin position="199"/>
        <end position="275"/>
    </location>
</feature>
<keyword evidence="1" id="KW-0805">Transcription regulation</keyword>
<evidence type="ECO:0000313" key="6">
    <source>
        <dbReference type="EMBL" id="MBP2317436.1"/>
    </source>
</evidence>
<dbReference type="PROSITE" id="PS51071">
    <property type="entry name" value="HTH_RPIR"/>
    <property type="match status" value="1"/>
</dbReference>
<name>A0ABS4SZ04_9MICC</name>
<evidence type="ECO:0000259" key="5">
    <source>
        <dbReference type="PROSITE" id="PS51464"/>
    </source>
</evidence>
<keyword evidence="7" id="KW-1185">Reference proteome</keyword>
<dbReference type="InterPro" id="IPR046348">
    <property type="entry name" value="SIS_dom_sf"/>
</dbReference>
<dbReference type="InterPro" id="IPR036388">
    <property type="entry name" value="WH-like_DNA-bd_sf"/>
</dbReference>
<dbReference type="InterPro" id="IPR000281">
    <property type="entry name" value="HTH_RpiR"/>
</dbReference>
<dbReference type="Proteomes" id="UP001519331">
    <property type="component" value="Unassembled WGS sequence"/>
</dbReference>
<dbReference type="Gene3D" id="3.40.50.10490">
    <property type="entry name" value="Glucose-6-phosphate isomerase like protein, domain 1"/>
    <property type="match status" value="1"/>
</dbReference>
<dbReference type="InterPro" id="IPR001347">
    <property type="entry name" value="SIS_dom"/>
</dbReference>